<feature type="compositionally biased region" description="Low complexity" evidence="1">
    <location>
        <begin position="245"/>
        <end position="261"/>
    </location>
</feature>
<sequence>MVEASTLATAGARPVAPAAAARVELANPPSLHCAHKDFLKAGSVDTLVTLDLSFLGTLLRTGKLSPAHVVFESFDVKRAQIFFELKAGELNINGLVRELAEREVCAALAARGKCLGLFPRPCQAPTPPTPNLLRLRIGAVSIKDLFTGYKGDVERDLRRYGQAEAAELGERLLFDQLVPQALKEVFGTSLGGQAIGSIMAGLGARSAAWFQGIGRDIRAGFERSVQAARKGAAVASTDPAPPPVGAGAPSGETPLAAATAGATPRAELLKATQKQVAAAAGPLGPKWKLASSGAKSSDASAGAGASAGASGSAGGSAGGGKPASAAG</sequence>
<feature type="compositionally biased region" description="Low complexity" evidence="1">
    <location>
        <begin position="290"/>
        <end position="310"/>
    </location>
</feature>
<dbReference type="AlphaFoldDB" id="A0A0D3JBN7"/>
<feature type="compositionally biased region" description="Gly residues" evidence="1">
    <location>
        <begin position="311"/>
        <end position="321"/>
    </location>
</feature>
<dbReference type="GeneID" id="17266468"/>
<proteinExistence type="predicted"/>
<reference evidence="3" key="1">
    <citation type="journal article" date="2013" name="Nature">
        <title>Pan genome of the phytoplankton Emiliania underpins its global distribution.</title>
        <authorList>
            <person name="Read B.A."/>
            <person name="Kegel J."/>
            <person name="Klute M.J."/>
            <person name="Kuo A."/>
            <person name="Lefebvre S.C."/>
            <person name="Maumus F."/>
            <person name="Mayer C."/>
            <person name="Miller J."/>
            <person name="Monier A."/>
            <person name="Salamov A."/>
            <person name="Young J."/>
            <person name="Aguilar M."/>
            <person name="Claverie J.M."/>
            <person name="Frickenhaus S."/>
            <person name="Gonzalez K."/>
            <person name="Herman E.K."/>
            <person name="Lin Y.C."/>
            <person name="Napier J."/>
            <person name="Ogata H."/>
            <person name="Sarno A.F."/>
            <person name="Shmutz J."/>
            <person name="Schroeder D."/>
            <person name="de Vargas C."/>
            <person name="Verret F."/>
            <person name="von Dassow P."/>
            <person name="Valentin K."/>
            <person name="Van de Peer Y."/>
            <person name="Wheeler G."/>
            <person name="Dacks J.B."/>
            <person name="Delwiche C.F."/>
            <person name="Dyhrman S.T."/>
            <person name="Glockner G."/>
            <person name="John U."/>
            <person name="Richards T."/>
            <person name="Worden A.Z."/>
            <person name="Zhang X."/>
            <person name="Grigoriev I.V."/>
            <person name="Allen A.E."/>
            <person name="Bidle K."/>
            <person name="Borodovsky M."/>
            <person name="Bowler C."/>
            <person name="Brownlee C."/>
            <person name="Cock J.M."/>
            <person name="Elias M."/>
            <person name="Gladyshev V.N."/>
            <person name="Groth M."/>
            <person name="Guda C."/>
            <person name="Hadaegh A."/>
            <person name="Iglesias-Rodriguez M.D."/>
            <person name="Jenkins J."/>
            <person name="Jones B.M."/>
            <person name="Lawson T."/>
            <person name="Leese F."/>
            <person name="Lindquist E."/>
            <person name="Lobanov A."/>
            <person name="Lomsadze A."/>
            <person name="Malik S.B."/>
            <person name="Marsh M.E."/>
            <person name="Mackinder L."/>
            <person name="Mock T."/>
            <person name="Mueller-Roeber B."/>
            <person name="Pagarete A."/>
            <person name="Parker M."/>
            <person name="Probert I."/>
            <person name="Quesneville H."/>
            <person name="Raines C."/>
            <person name="Rensing S.A."/>
            <person name="Riano-Pachon D.M."/>
            <person name="Richier S."/>
            <person name="Rokitta S."/>
            <person name="Shiraiwa Y."/>
            <person name="Soanes D.M."/>
            <person name="van der Giezen M."/>
            <person name="Wahlund T.M."/>
            <person name="Williams B."/>
            <person name="Wilson W."/>
            <person name="Wolfe G."/>
            <person name="Wurch L.L."/>
        </authorList>
    </citation>
    <scope>NUCLEOTIDE SEQUENCE</scope>
</reference>
<dbReference type="EnsemblProtists" id="EOD20922">
    <property type="protein sequence ID" value="EOD20922"/>
    <property type="gene ID" value="EMIHUDRAFT_450852"/>
</dbReference>
<dbReference type="KEGG" id="ehx:EMIHUDRAFT_450852"/>
<dbReference type="RefSeq" id="XP_005773351.1">
    <property type="nucleotide sequence ID" value="XM_005773294.1"/>
</dbReference>
<evidence type="ECO:0000256" key="1">
    <source>
        <dbReference type="SAM" id="MobiDB-lite"/>
    </source>
</evidence>
<dbReference type="PaxDb" id="2903-EOD20922"/>
<evidence type="ECO:0000313" key="2">
    <source>
        <dbReference type="EnsemblProtists" id="EOD20922"/>
    </source>
</evidence>
<dbReference type="Proteomes" id="UP000013827">
    <property type="component" value="Unassembled WGS sequence"/>
</dbReference>
<feature type="region of interest" description="Disordered" evidence="1">
    <location>
        <begin position="232"/>
        <end position="261"/>
    </location>
</feature>
<name>A0A0D3JBN7_EMIH1</name>
<evidence type="ECO:0000313" key="3">
    <source>
        <dbReference type="Proteomes" id="UP000013827"/>
    </source>
</evidence>
<protein>
    <submittedName>
        <fullName evidence="2">Uncharacterized protein</fullName>
    </submittedName>
</protein>
<feature type="region of interest" description="Disordered" evidence="1">
    <location>
        <begin position="280"/>
        <end position="327"/>
    </location>
</feature>
<reference evidence="2" key="2">
    <citation type="submission" date="2024-10" db="UniProtKB">
        <authorList>
            <consortium name="EnsemblProtists"/>
        </authorList>
    </citation>
    <scope>IDENTIFICATION</scope>
</reference>
<accession>A0A0D3JBN7</accession>
<organism evidence="2 3">
    <name type="scientific">Emiliania huxleyi (strain CCMP1516)</name>
    <dbReference type="NCBI Taxonomy" id="280463"/>
    <lineage>
        <taxon>Eukaryota</taxon>
        <taxon>Haptista</taxon>
        <taxon>Haptophyta</taxon>
        <taxon>Prymnesiophyceae</taxon>
        <taxon>Isochrysidales</taxon>
        <taxon>Noelaerhabdaceae</taxon>
        <taxon>Emiliania</taxon>
    </lineage>
</organism>
<keyword evidence="3" id="KW-1185">Reference proteome</keyword>
<dbReference type="HOGENOM" id="CLU_851079_0_0_1"/>